<proteinExistence type="predicted"/>
<organism evidence="3 4">
    <name type="scientific">Opisthorchis felineus</name>
    <dbReference type="NCBI Taxonomy" id="147828"/>
    <lineage>
        <taxon>Eukaryota</taxon>
        <taxon>Metazoa</taxon>
        <taxon>Spiralia</taxon>
        <taxon>Lophotrochozoa</taxon>
        <taxon>Platyhelminthes</taxon>
        <taxon>Trematoda</taxon>
        <taxon>Digenea</taxon>
        <taxon>Opisthorchiida</taxon>
        <taxon>Opisthorchiata</taxon>
        <taxon>Opisthorchiidae</taxon>
        <taxon>Opisthorchis</taxon>
    </lineage>
</organism>
<feature type="compositionally biased region" description="Polar residues" evidence="1">
    <location>
        <begin position="749"/>
        <end position="766"/>
    </location>
</feature>
<dbReference type="OrthoDB" id="6238847at2759"/>
<protein>
    <recommendedName>
        <fullName evidence="2">BEN domain-containing protein</fullName>
    </recommendedName>
</protein>
<name>A0A4S2LI88_OPIFE</name>
<dbReference type="InterPro" id="IPR018379">
    <property type="entry name" value="BEN_domain"/>
</dbReference>
<feature type="domain" description="BEN" evidence="2">
    <location>
        <begin position="540"/>
        <end position="632"/>
    </location>
</feature>
<accession>A0A4S2LI88</accession>
<sequence>MSRSDIIHTVHELATYEESTDDSSHTPDEKYYYQVNKRKRKTNIPQKRDSNGNEYADDESTSENGEKFEPVNLINKVDRVANNVAACYEGQKNPAMCPSSSLLDQQRIYNLLLDYLLLKYQISPETRLQSPVTCGSLFCAEKVNTKSKGGSFRELESDANKKPFQTSLDPGNAQLPGMLLPVNQSQRENLQNSNRDPEVGMSNLLNNTAHNFKNSIYEAINTCIHNIPIPKTGHTNYEAMLLCYKGLLEKAYALQHSIDVYFSLLQNTIFPALTGLENLPGNMSFNIQSDGTLEQSSIFFTRQNIDQVSDSRFLPKADCFVSQHLDGLNKTKDVYLKTNLLLDSLRESEERIFTSETSVPIPVDLTKGATPVQIQQPNEMNEENKNVDTLGKAIRDAVGNFLNSTNHNGIQVGRKQPSHVQKPVQYAEPNSPPMNDRLGIQQTKSIDLSFVSPVHDSLDRSYFSYNTHTVTPQKRKTYFKNKRLRKTYAVHSPTTSNAGLSDSSPNKKSNFRGTSEEENEVSPDFKPTEFNGQIILSDAHPNVKLSKDIFYSLIVKSSGSATRLIRLLMKSFFTQDELAASSLSGEGIYKQRLEPSITEAIKIFIRKRHPQLKTGSINLCMTDVCVQARRVANNQRSRQHPSRLNSFPNEAQSVYSAEVTSAEPSSSSTVGLMGLKSRVTGMRAADVNSVDKEPISLVHESKLSHKLASPCPDQWLQSNRSLDERLGTFNNVPQDERLFDLGAPALNNSASTESSDVCSSLRQSPGSRAAHSPQTHPHIL</sequence>
<evidence type="ECO:0000313" key="4">
    <source>
        <dbReference type="Proteomes" id="UP000308267"/>
    </source>
</evidence>
<feature type="compositionally biased region" description="Polar residues" evidence="1">
    <location>
        <begin position="492"/>
        <end position="513"/>
    </location>
</feature>
<dbReference type="Gene3D" id="1.10.10.2590">
    <property type="entry name" value="BEN domain"/>
    <property type="match status" value="1"/>
</dbReference>
<keyword evidence="4" id="KW-1185">Reference proteome</keyword>
<dbReference type="PROSITE" id="PS51457">
    <property type="entry name" value="BEN"/>
    <property type="match status" value="1"/>
</dbReference>
<evidence type="ECO:0000259" key="2">
    <source>
        <dbReference type="PROSITE" id="PS51457"/>
    </source>
</evidence>
<feature type="region of interest" description="Disordered" evidence="1">
    <location>
        <begin position="34"/>
        <end position="68"/>
    </location>
</feature>
<evidence type="ECO:0000313" key="3">
    <source>
        <dbReference type="EMBL" id="TGZ62516.1"/>
    </source>
</evidence>
<dbReference type="EMBL" id="SJOL01007482">
    <property type="protein sequence ID" value="TGZ62516.1"/>
    <property type="molecule type" value="Genomic_DNA"/>
</dbReference>
<evidence type="ECO:0000256" key="1">
    <source>
        <dbReference type="SAM" id="MobiDB-lite"/>
    </source>
</evidence>
<feature type="region of interest" description="Disordered" evidence="1">
    <location>
        <begin position="490"/>
        <end position="525"/>
    </location>
</feature>
<gene>
    <name evidence="3" type="ORF">CRM22_007401</name>
</gene>
<comment type="caution">
    <text evidence="3">The sequence shown here is derived from an EMBL/GenBank/DDBJ whole genome shotgun (WGS) entry which is preliminary data.</text>
</comment>
<feature type="region of interest" description="Disordered" evidence="1">
    <location>
        <begin position="749"/>
        <end position="780"/>
    </location>
</feature>
<dbReference type="Proteomes" id="UP000308267">
    <property type="component" value="Unassembled WGS sequence"/>
</dbReference>
<reference evidence="3 4" key="1">
    <citation type="journal article" date="2019" name="BMC Genomics">
        <title>New insights from Opisthorchis felineus genome: update on genomics of the epidemiologically important liver flukes.</title>
        <authorList>
            <person name="Ershov N.I."/>
            <person name="Mordvinov V.A."/>
            <person name="Prokhortchouk E.B."/>
            <person name="Pakharukova M.Y."/>
            <person name="Gunbin K.V."/>
            <person name="Ustyantsev K."/>
            <person name="Genaev M.A."/>
            <person name="Blinov A.G."/>
            <person name="Mazur A."/>
            <person name="Boulygina E."/>
            <person name="Tsygankova S."/>
            <person name="Khrameeva E."/>
            <person name="Chekanov N."/>
            <person name="Fan G."/>
            <person name="Xiao A."/>
            <person name="Zhang H."/>
            <person name="Xu X."/>
            <person name="Yang H."/>
            <person name="Solovyev V."/>
            <person name="Lee S.M."/>
            <person name="Liu X."/>
            <person name="Afonnikov D.A."/>
            <person name="Skryabin K.G."/>
        </authorList>
    </citation>
    <scope>NUCLEOTIDE SEQUENCE [LARGE SCALE GENOMIC DNA]</scope>
    <source>
        <strain evidence="3">AK-0245</strain>
        <tissue evidence="3">Whole organism</tissue>
    </source>
</reference>
<dbReference type="AlphaFoldDB" id="A0A4S2LI88"/>
<dbReference type="GO" id="GO:0003677">
    <property type="term" value="F:DNA binding"/>
    <property type="evidence" value="ECO:0007669"/>
    <property type="project" value="InterPro"/>
</dbReference>